<dbReference type="GO" id="GO:0004497">
    <property type="term" value="F:monooxygenase activity"/>
    <property type="evidence" value="ECO:0007669"/>
    <property type="project" value="InterPro"/>
</dbReference>
<dbReference type="InterPro" id="IPR036396">
    <property type="entry name" value="Cyt_P450_sf"/>
</dbReference>
<comment type="caution">
    <text evidence="3">The sequence shown here is derived from an EMBL/GenBank/DDBJ whole genome shotgun (WGS) entry which is preliminary data.</text>
</comment>
<keyword evidence="1" id="KW-0349">Heme</keyword>
<dbReference type="OrthoDB" id="1470350at2759"/>
<evidence type="ECO:0008006" key="5">
    <source>
        <dbReference type="Google" id="ProtNLM"/>
    </source>
</evidence>
<dbReference type="FunFam" id="1.10.630.10:FF:000051">
    <property type="entry name" value="Cytochrome P450 monooxygenase (Fum15)"/>
    <property type="match status" value="1"/>
</dbReference>
<feature type="binding site" description="axial binding residue" evidence="1">
    <location>
        <position position="487"/>
    </location>
    <ligand>
        <name>heme</name>
        <dbReference type="ChEBI" id="CHEBI:30413"/>
    </ligand>
    <ligandPart>
        <name>Fe</name>
        <dbReference type="ChEBI" id="CHEBI:18248"/>
    </ligandPart>
</feature>
<dbReference type="CDD" id="cd11069">
    <property type="entry name" value="CYP_FUM15-like"/>
    <property type="match status" value="1"/>
</dbReference>
<dbReference type="SUPFAM" id="SSF48264">
    <property type="entry name" value="Cytochrome P450"/>
    <property type="match status" value="1"/>
</dbReference>
<dbReference type="Gene3D" id="1.10.630.10">
    <property type="entry name" value="Cytochrome P450"/>
    <property type="match status" value="1"/>
</dbReference>
<dbReference type="InterPro" id="IPR001128">
    <property type="entry name" value="Cyt_P450"/>
</dbReference>
<evidence type="ECO:0000256" key="2">
    <source>
        <dbReference type="SAM" id="Phobius"/>
    </source>
</evidence>
<evidence type="ECO:0000313" key="4">
    <source>
        <dbReference type="Proteomes" id="UP000606974"/>
    </source>
</evidence>
<evidence type="ECO:0000313" key="3">
    <source>
        <dbReference type="EMBL" id="KAF7506575.1"/>
    </source>
</evidence>
<dbReference type="PRINTS" id="PR00385">
    <property type="entry name" value="P450"/>
</dbReference>
<dbReference type="PRINTS" id="PR00463">
    <property type="entry name" value="EP450I"/>
</dbReference>
<gene>
    <name evidence="3" type="ORF">GJ744_011612</name>
</gene>
<dbReference type="GO" id="GO:0016705">
    <property type="term" value="F:oxidoreductase activity, acting on paired donors, with incorporation or reduction of molecular oxygen"/>
    <property type="evidence" value="ECO:0007669"/>
    <property type="project" value="InterPro"/>
</dbReference>
<feature type="transmembrane region" description="Helical" evidence="2">
    <location>
        <begin position="40"/>
        <end position="63"/>
    </location>
</feature>
<accession>A0A8H7E2R6</accession>
<dbReference type="PANTHER" id="PTHR24305">
    <property type="entry name" value="CYTOCHROME P450"/>
    <property type="match status" value="1"/>
</dbReference>
<keyword evidence="1" id="KW-0479">Metal-binding</keyword>
<sequence length="543" mass="61312">MVENMNTNFMSTYRFWAGTSIASSIFLVQLAPEYSVGGSYIWTAVPAFLLQWLVYTFYSIILYPRFFSPLRHLPSPPGASFFMGQFPAISAEPTGMPLRRWINEVPNNGLIRYTYMFNMERLLITSPKTLGEVLTTKSYNFIKPRQFRHGLGRILGIGVLLAEGDEHKTQRKNLMPAFNFRHIKDLYPVFWSKSREFVEALQTELDKKAPGDVVEIGDWASRATLDIIGVAGLGQDFGALQNPNTELNTTYRKIFAPSKAAQRLGLLSILIHPKILQKIPIKRNDDLFAARQVIRTISRNLIRQKKAAMEKNERRDIDIISVALESGGFSDENLVDQMMTFIAAGHETTSTTLTWAVYELCKKPEVQTRLREEIHANIQSLHESIDAAKLDKLPYLRAVCSETFRHNAPVPLTLRDTANDCTIADTYVPRGTKIILCPWAVNFSKDLWGPDAFEFNPDRWMGSGRANTGGAESNYAMLTFLHGPRSCIGQSFAKGEFACLLAALVGKFEFEMKDPDKEIRIQGGITARPRDGMHIKLKVVEGW</sequence>
<dbReference type="AlphaFoldDB" id="A0A8H7E2R6"/>
<evidence type="ECO:0000256" key="1">
    <source>
        <dbReference type="PIRSR" id="PIRSR602401-1"/>
    </source>
</evidence>
<organism evidence="3 4">
    <name type="scientific">Endocarpon pusillum</name>
    <dbReference type="NCBI Taxonomy" id="364733"/>
    <lineage>
        <taxon>Eukaryota</taxon>
        <taxon>Fungi</taxon>
        <taxon>Dikarya</taxon>
        <taxon>Ascomycota</taxon>
        <taxon>Pezizomycotina</taxon>
        <taxon>Eurotiomycetes</taxon>
        <taxon>Chaetothyriomycetidae</taxon>
        <taxon>Verrucariales</taxon>
        <taxon>Verrucariaceae</taxon>
        <taxon>Endocarpon</taxon>
    </lineage>
</organism>
<dbReference type="GO" id="GO:0020037">
    <property type="term" value="F:heme binding"/>
    <property type="evidence" value="ECO:0007669"/>
    <property type="project" value="InterPro"/>
</dbReference>
<keyword evidence="2" id="KW-1133">Transmembrane helix</keyword>
<keyword evidence="4" id="KW-1185">Reference proteome</keyword>
<keyword evidence="2" id="KW-0812">Transmembrane</keyword>
<dbReference type="PANTHER" id="PTHR24305:SF227">
    <property type="entry name" value="P450, PUTATIVE (EUROFUNG)-RELATED"/>
    <property type="match status" value="1"/>
</dbReference>
<comment type="cofactor">
    <cofactor evidence="1">
        <name>heme</name>
        <dbReference type="ChEBI" id="CHEBI:30413"/>
    </cofactor>
</comment>
<dbReference type="InterPro" id="IPR002401">
    <property type="entry name" value="Cyt_P450_E_grp-I"/>
</dbReference>
<protein>
    <recommendedName>
        <fullName evidence="5">Cytochrome P450</fullName>
    </recommendedName>
</protein>
<dbReference type="Pfam" id="PF00067">
    <property type="entry name" value="p450"/>
    <property type="match status" value="1"/>
</dbReference>
<keyword evidence="2" id="KW-0472">Membrane</keyword>
<dbReference type="Proteomes" id="UP000606974">
    <property type="component" value="Unassembled WGS sequence"/>
</dbReference>
<reference evidence="3" key="1">
    <citation type="submission" date="2020-02" db="EMBL/GenBank/DDBJ databases">
        <authorList>
            <person name="Palmer J.M."/>
        </authorList>
    </citation>
    <scope>NUCLEOTIDE SEQUENCE</scope>
    <source>
        <strain evidence="3">EPUS1.4</strain>
        <tissue evidence="3">Thallus</tissue>
    </source>
</reference>
<dbReference type="InterPro" id="IPR050121">
    <property type="entry name" value="Cytochrome_P450_monoxygenase"/>
</dbReference>
<dbReference type="EMBL" id="JAACFV010000084">
    <property type="protein sequence ID" value="KAF7506575.1"/>
    <property type="molecule type" value="Genomic_DNA"/>
</dbReference>
<name>A0A8H7E2R6_9EURO</name>
<keyword evidence="1" id="KW-0408">Iron</keyword>
<dbReference type="GO" id="GO:0005506">
    <property type="term" value="F:iron ion binding"/>
    <property type="evidence" value="ECO:0007669"/>
    <property type="project" value="InterPro"/>
</dbReference>
<proteinExistence type="predicted"/>